<accession>A0A512BKE7</accession>
<dbReference type="EMBL" id="BJYU01000001">
    <property type="protein sequence ID" value="GEO12375.1"/>
    <property type="molecule type" value="Genomic_DNA"/>
</dbReference>
<protein>
    <recommendedName>
        <fullName evidence="2">HTH luxR-type domain-containing protein</fullName>
    </recommendedName>
</protein>
<dbReference type="PANTHER" id="PTHR43214:SF42">
    <property type="entry name" value="TRANSCRIPTIONAL REGULATORY PROTEIN DESR"/>
    <property type="match status" value="1"/>
</dbReference>
<evidence type="ECO:0000313" key="4">
    <source>
        <dbReference type="Proteomes" id="UP000321085"/>
    </source>
</evidence>
<reference evidence="3 4" key="1">
    <citation type="submission" date="2019-07" db="EMBL/GenBank/DDBJ databases">
        <title>Whole genome shotgun sequence of Microvirga aerophila NBRC 106136.</title>
        <authorList>
            <person name="Hosoyama A."/>
            <person name="Uohara A."/>
            <person name="Ohji S."/>
            <person name="Ichikawa N."/>
        </authorList>
    </citation>
    <scope>NUCLEOTIDE SEQUENCE [LARGE SCALE GENOMIC DNA]</scope>
    <source>
        <strain evidence="3 4">NBRC 106136</strain>
    </source>
</reference>
<comment type="caution">
    <text evidence="3">The sequence shown here is derived from an EMBL/GenBank/DDBJ whole genome shotgun (WGS) entry which is preliminary data.</text>
</comment>
<dbReference type="Proteomes" id="UP000321085">
    <property type="component" value="Unassembled WGS sequence"/>
</dbReference>
<dbReference type="Gene3D" id="3.40.50.2300">
    <property type="match status" value="1"/>
</dbReference>
<keyword evidence="4" id="KW-1185">Reference proteome</keyword>
<dbReference type="SUPFAM" id="SSF46894">
    <property type="entry name" value="C-terminal effector domain of the bipartite response regulators"/>
    <property type="match status" value="1"/>
</dbReference>
<evidence type="ECO:0000256" key="1">
    <source>
        <dbReference type="ARBA" id="ARBA00023125"/>
    </source>
</evidence>
<sequence length="154" mass="16948">MAERFEPAWVLVGADAGVNGFCSSNVDPDILIKSLELVMAGGNIFPSAMLRKLIHNLSFGGEHAREETSHHDPIDLSDLKSHSLSSRECEILRCLMEGSPNKLIARQFGLTEATVKVHVKAILRKTGMKNRTQAAMWAASHMASDQRDPHMASR</sequence>
<dbReference type="CDD" id="cd06170">
    <property type="entry name" value="LuxR_C_like"/>
    <property type="match status" value="1"/>
</dbReference>
<organism evidence="3 4">
    <name type="scientific">Microvirga aerophila</name>
    <dbReference type="NCBI Taxonomy" id="670291"/>
    <lineage>
        <taxon>Bacteria</taxon>
        <taxon>Pseudomonadati</taxon>
        <taxon>Pseudomonadota</taxon>
        <taxon>Alphaproteobacteria</taxon>
        <taxon>Hyphomicrobiales</taxon>
        <taxon>Methylobacteriaceae</taxon>
        <taxon>Microvirga</taxon>
    </lineage>
</organism>
<gene>
    <name evidence="3" type="ORF">MAE02_00710</name>
</gene>
<feature type="domain" description="HTH luxR-type" evidence="2">
    <location>
        <begin position="77"/>
        <end position="142"/>
    </location>
</feature>
<dbReference type="SMART" id="SM00421">
    <property type="entry name" value="HTH_LUXR"/>
    <property type="match status" value="1"/>
</dbReference>
<dbReference type="PANTHER" id="PTHR43214">
    <property type="entry name" value="TWO-COMPONENT RESPONSE REGULATOR"/>
    <property type="match status" value="1"/>
</dbReference>
<dbReference type="InterPro" id="IPR016032">
    <property type="entry name" value="Sig_transdc_resp-reg_C-effctor"/>
</dbReference>
<dbReference type="AlphaFoldDB" id="A0A512BKE7"/>
<dbReference type="PRINTS" id="PR00038">
    <property type="entry name" value="HTHLUXR"/>
</dbReference>
<dbReference type="InterPro" id="IPR000792">
    <property type="entry name" value="Tscrpt_reg_LuxR_C"/>
</dbReference>
<dbReference type="GO" id="GO:0003677">
    <property type="term" value="F:DNA binding"/>
    <property type="evidence" value="ECO:0007669"/>
    <property type="project" value="UniProtKB-KW"/>
</dbReference>
<dbReference type="RefSeq" id="WP_170285007.1">
    <property type="nucleotide sequence ID" value="NZ_BJYU01000001.1"/>
</dbReference>
<evidence type="ECO:0000313" key="3">
    <source>
        <dbReference type="EMBL" id="GEO12375.1"/>
    </source>
</evidence>
<dbReference type="GO" id="GO:0006355">
    <property type="term" value="P:regulation of DNA-templated transcription"/>
    <property type="evidence" value="ECO:0007669"/>
    <property type="project" value="InterPro"/>
</dbReference>
<dbReference type="PROSITE" id="PS50043">
    <property type="entry name" value="HTH_LUXR_2"/>
    <property type="match status" value="1"/>
</dbReference>
<proteinExistence type="predicted"/>
<dbReference type="PROSITE" id="PS00622">
    <property type="entry name" value="HTH_LUXR_1"/>
    <property type="match status" value="1"/>
</dbReference>
<dbReference type="InterPro" id="IPR039420">
    <property type="entry name" value="WalR-like"/>
</dbReference>
<evidence type="ECO:0000259" key="2">
    <source>
        <dbReference type="PROSITE" id="PS50043"/>
    </source>
</evidence>
<name>A0A512BKE7_9HYPH</name>
<keyword evidence="1" id="KW-0238">DNA-binding</keyword>
<dbReference type="Pfam" id="PF00196">
    <property type="entry name" value="GerE"/>
    <property type="match status" value="1"/>
</dbReference>